<organism evidence="2">
    <name type="scientific">Caldilineaceae bacterium SB0662_bin_9</name>
    <dbReference type="NCBI Taxonomy" id="2605258"/>
    <lineage>
        <taxon>Bacteria</taxon>
        <taxon>Bacillati</taxon>
        <taxon>Chloroflexota</taxon>
        <taxon>Caldilineae</taxon>
        <taxon>Caldilineales</taxon>
        <taxon>Caldilineaceae</taxon>
    </lineage>
</organism>
<feature type="domain" description="HTH merR-type" evidence="1">
    <location>
        <begin position="43"/>
        <end position="106"/>
    </location>
</feature>
<dbReference type="GO" id="GO:0003677">
    <property type="term" value="F:DNA binding"/>
    <property type="evidence" value="ECO:0007669"/>
    <property type="project" value="InterPro"/>
</dbReference>
<protein>
    <submittedName>
        <fullName evidence="2">MerR family transcriptional regulator</fullName>
    </submittedName>
</protein>
<evidence type="ECO:0000313" key="2">
    <source>
        <dbReference type="EMBL" id="MYD91245.1"/>
    </source>
</evidence>
<name>A0A6B1DWS1_9CHLR</name>
<reference evidence="2" key="1">
    <citation type="submission" date="2019-09" db="EMBL/GenBank/DDBJ databases">
        <title>Characterisation of the sponge microbiome using genome-centric metagenomics.</title>
        <authorList>
            <person name="Engelberts J.P."/>
            <person name="Robbins S.J."/>
            <person name="De Goeij J.M."/>
            <person name="Aranda M."/>
            <person name="Bell S.C."/>
            <person name="Webster N.S."/>
        </authorList>
    </citation>
    <scope>NUCLEOTIDE SEQUENCE</scope>
    <source>
        <strain evidence="2">SB0662_bin_9</strain>
    </source>
</reference>
<dbReference type="InterPro" id="IPR009061">
    <property type="entry name" value="DNA-bd_dom_put_sf"/>
</dbReference>
<dbReference type="Gene3D" id="1.10.1660.10">
    <property type="match status" value="1"/>
</dbReference>
<gene>
    <name evidence="2" type="ORF">F4Y08_13065</name>
</gene>
<comment type="caution">
    <text evidence="2">The sequence shown here is derived from an EMBL/GenBank/DDBJ whole genome shotgun (WGS) entry which is preliminary data.</text>
</comment>
<dbReference type="GO" id="GO:0006355">
    <property type="term" value="P:regulation of DNA-templated transcription"/>
    <property type="evidence" value="ECO:0007669"/>
    <property type="project" value="InterPro"/>
</dbReference>
<dbReference type="SUPFAM" id="SSF46955">
    <property type="entry name" value="Putative DNA-binding domain"/>
    <property type="match status" value="1"/>
</dbReference>
<evidence type="ECO:0000259" key="1">
    <source>
        <dbReference type="SMART" id="SM00422"/>
    </source>
</evidence>
<proteinExistence type="predicted"/>
<accession>A0A6B1DWS1</accession>
<dbReference type="EMBL" id="VXPY01000093">
    <property type="protein sequence ID" value="MYD91245.1"/>
    <property type="molecule type" value="Genomic_DNA"/>
</dbReference>
<dbReference type="SMART" id="SM00422">
    <property type="entry name" value="HTH_MERR"/>
    <property type="match status" value="1"/>
</dbReference>
<dbReference type="InterPro" id="IPR000551">
    <property type="entry name" value="MerR-type_HTH_dom"/>
</dbReference>
<sequence length="130" mass="14351">MTAATTGHGGGLPIKPLEPCTSTPTTICGYYRCKRHVVPETEITIGQLSRETGCTVSTIRYHKQDRTAVSSPRSAGNTRPYGPAHRARLGFIQHCRASCSRRSETFCILPIIRIGHARRARRLRADTSMT</sequence>
<dbReference type="AlphaFoldDB" id="A0A6B1DWS1"/>
<dbReference type="Pfam" id="PF13411">
    <property type="entry name" value="MerR_1"/>
    <property type="match status" value="1"/>
</dbReference>